<dbReference type="InterPro" id="IPR057246">
    <property type="entry name" value="CARBOXYPEPT_ZN_1"/>
</dbReference>
<evidence type="ECO:0000256" key="14">
    <source>
        <dbReference type="PROSITE-ProRule" id="PRU01379"/>
    </source>
</evidence>
<dbReference type="GO" id="GO:0005615">
    <property type="term" value="C:extracellular space"/>
    <property type="evidence" value="ECO:0007669"/>
    <property type="project" value="TreeGrafter"/>
</dbReference>
<dbReference type="FunFam" id="3.40.630.10:FF:000084">
    <property type="entry name" value="Carboxypeptidase B2"/>
    <property type="match status" value="1"/>
</dbReference>
<keyword evidence="8" id="KW-0862">Zinc</keyword>
<dbReference type="Gene3D" id="3.40.630.10">
    <property type="entry name" value="Zn peptidases"/>
    <property type="match status" value="1"/>
</dbReference>
<gene>
    <name evidence="18" type="ORF">JGS22_000265</name>
</gene>
<dbReference type="PROSITE" id="PS52035">
    <property type="entry name" value="PEPTIDASE_M14"/>
    <property type="match status" value="1"/>
</dbReference>
<evidence type="ECO:0000256" key="9">
    <source>
        <dbReference type="ARBA" id="ARBA00023049"/>
    </source>
</evidence>
<evidence type="ECO:0000256" key="3">
    <source>
        <dbReference type="ARBA" id="ARBA00022645"/>
    </source>
</evidence>
<evidence type="ECO:0000256" key="11">
    <source>
        <dbReference type="ARBA" id="ARBA00055464"/>
    </source>
</evidence>
<sequence length="445" mass="48598">MRMRTTKRGRRKASAAAILALALAVPLGAQAIASPSDSTGSDRPAATAEQDAGKARQYEVADIGTAPERTRLARTGVAIDEVGKDTVVITAGKAEAAELRDKGYELTARPAPGERSAKAAAPGDYHSYDEMNTAVDGFVEQYPDLLKKEVIGTSHEGRDIIAVKLSADVAEDRDKPEVLFTHNMHAREHLTVEMALYTLEEFAGGYGTDERVTKMLDERELWIIPSVNPDGKVFDQDSGEFKMWRKNREPNEGSSAVGTDLNRNWPYEWGCCGGSSDNPSSETYRGPSAGSAKETKVVQDFVLSRVVGGEQQITAHIDFHTYGELILWPYGFTYDETAPGLSQDDRDAHAAVGTTMADSNGYTAEQSSELYITDGTINDWMWADQGIFSYTFEMYPGSGSPDGFYPPGSVIDRETSRNKDAQLILLENADCMYRSIGKEAEYCGS</sequence>
<reference evidence="18" key="1">
    <citation type="submission" date="2021-06" db="EMBL/GenBank/DDBJ databases">
        <title>Sequencing of actinobacteria type strains.</title>
        <authorList>
            <person name="Nguyen G.-S."/>
            <person name="Wentzel A."/>
        </authorList>
    </citation>
    <scope>NUCLEOTIDE SEQUENCE</scope>
    <source>
        <strain evidence="18">P38-E01</strain>
    </source>
</reference>
<keyword evidence="4" id="KW-0645">Protease</keyword>
<dbReference type="InterPro" id="IPR000834">
    <property type="entry name" value="Peptidase_M14"/>
</dbReference>
<comment type="cofactor">
    <cofactor evidence="1">
        <name>Zn(2+)</name>
        <dbReference type="ChEBI" id="CHEBI:29105"/>
    </cofactor>
</comment>
<comment type="catalytic activity">
    <reaction evidence="10">
        <text>Releases a C-terminal residue, which may be hydrophobic or positively charged.</text>
        <dbReference type="EC" id="3.4.17.18"/>
    </reaction>
</comment>
<dbReference type="GO" id="GO:0008270">
    <property type="term" value="F:zinc ion binding"/>
    <property type="evidence" value="ECO:0007669"/>
    <property type="project" value="InterPro"/>
</dbReference>
<dbReference type="EC" id="3.4.17.18" evidence="12"/>
<feature type="active site" description="Proton donor/acceptor" evidence="14">
    <location>
        <position position="393"/>
    </location>
</feature>
<name>A0A949N681_9ACTN</name>
<dbReference type="GO" id="GO:0006508">
    <property type="term" value="P:proteolysis"/>
    <property type="evidence" value="ECO:0007669"/>
    <property type="project" value="UniProtKB-KW"/>
</dbReference>
<evidence type="ECO:0000256" key="2">
    <source>
        <dbReference type="ARBA" id="ARBA00005988"/>
    </source>
</evidence>
<dbReference type="Proteomes" id="UP000694501">
    <property type="component" value="Unassembled WGS sequence"/>
</dbReference>
<feature type="region of interest" description="Disordered" evidence="15">
    <location>
        <begin position="33"/>
        <end position="57"/>
    </location>
</feature>
<evidence type="ECO:0000256" key="5">
    <source>
        <dbReference type="ARBA" id="ARBA00022723"/>
    </source>
</evidence>
<evidence type="ECO:0000256" key="8">
    <source>
        <dbReference type="ARBA" id="ARBA00022833"/>
    </source>
</evidence>
<keyword evidence="3 18" id="KW-0121">Carboxypeptidase</keyword>
<dbReference type="Pfam" id="PF00246">
    <property type="entry name" value="Peptidase_M14"/>
    <property type="match status" value="1"/>
</dbReference>
<keyword evidence="7" id="KW-0378">Hydrolase</keyword>
<comment type="similarity">
    <text evidence="2 14">Belongs to the peptidase M14 family.</text>
</comment>
<evidence type="ECO:0000313" key="19">
    <source>
        <dbReference type="Proteomes" id="UP000694501"/>
    </source>
</evidence>
<dbReference type="PANTHER" id="PTHR11705:SF143">
    <property type="entry name" value="SLL0236 PROTEIN"/>
    <property type="match status" value="1"/>
</dbReference>
<dbReference type="AlphaFoldDB" id="A0A949N681"/>
<proteinExistence type="inferred from homology"/>
<accession>A0A949N681</accession>
<dbReference type="SMART" id="SM00631">
    <property type="entry name" value="Zn_pept"/>
    <property type="match status" value="1"/>
</dbReference>
<evidence type="ECO:0000256" key="15">
    <source>
        <dbReference type="SAM" id="MobiDB-lite"/>
    </source>
</evidence>
<evidence type="ECO:0000256" key="16">
    <source>
        <dbReference type="SAM" id="SignalP"/>
    </source>
</evidence>
<dbReference type="SUPFAM" id="SSF53187">
    <property type="entry name" value="Zn-dependent exopeptidases"/>
    <property type="match status" value="1"/>
</dbReference>
<evidence type="ECO:0000256" key="6">
    <source>
        <dbReference type="ARBA" id="ARBA00022729"/>
    </source>
</evidence>
<dbReference type="PROSITE" id="PS00132">
    <property type="entry name" value="CARBOXYPEPT_ZN_1"/>
    <property type="match status" value="1"/>
</dbReference>
<evidence type="ECO:0000256" key="1">
    <source>
        <dbReference type="ARBA" id="ARBA00001947"/>
    </source>
</evidence>
<dbReference type="InterPro" id="IPR033810">
    <property type="entry name" value="Carboxypeptidase_T"/>
</dbReference>
<dbReference type="PANTHER" id="PTHR11705">
    <property type="entry name" value="PROTEASE FAMILY M14 CARBOXYPEPTIDASE A,B"/>
    <property type="match status" value="1"/>
</dbReference>
<organism evidence="18 19">
    <name type="scientific">Streptomyces tardus</name>
    <dbReference type="NCBI Taxonomy" id="2780544"/>
    <lineage>
        <taxon>Bacteria</taxon>
        <taxon>Bacillati</taxon>
        <taxon>Actinomycetota</taxon>
        <taxon>Actinomycetes</taxon>
        <taxon>Kitasatosporales</taxon>
        <taxon>Streptomycetaceae</taxon>
        <taxon>Streptomyces</taxon>
    </lineage>
</organism>
<feature type="chain" id="PRO_5037222548" description="Zinc carboxypeptidase" evidence="16">
    <location>
        <begin position="32"/>
        <end position="445"/>
    </location>
</feature>
<feature type="domain" description="Peptidase M14" evidence="17">
    <location>
        <begin position="124"/>
        <end position="429"/>
    </location>
</feature>
<evidence type="ECO:0000256" key="4">
    <source>
        <dbReference type="ARBA" id="ARBA00022670"/>
    </source>
</evidence>
<evidence type="ECO:0000259" key="17">
    <source>
        <dbReference type="PROSITE" id="PS52035"/>
    </source>
</evidence>
<evidence type="ECO:0000256" key="13">
    <source>
        <dbReference type="ARBA" id="ARBA00074273"/>
    </source>
</evidence>
<evidence type="ECO:0000256" key="12">
    <source>
        <dbReference type="ARBA" id="ARBA00066554"/>
    </source>
</evidence>
<protein>
    <recommendedName>
        <fullName evidence="13">Zinc carboxypeptidase</fullName>
        <ecNumber evidence="12">3.4.17.18</ecNumber>
    </recommendedName>
</protein>
<evidence type="ECO:0000256" key="10">
    <source>
        <dbReference type="ARBA" id="ARBA00050859"/>
    </source>
</evidence>
<keyword evidence="6 16" id="KW-0732">Signal</keyword>
<feature type="signal peptide" evidence="16">
    <location>
        <begin position="1"/>
        <end position="31"/>
    </location>
</feature>
<keyword evidence="19" id="KW-1185">Reference proteome</keyword>
<dbReference type="GO" id="GO:0004181">
    <property type="term" value="F:metallocarboxypeptidase activity"/>
    <property type="evidence" value="ECO:0007669"/>
    <property type="project" value="InterPro"/>
</dbReference>
<comment type="function">
    <text evidence="11">Carboxypeptidase that possesses the specificities of both mammalian Cpase A and B. Thus shows broad substrate specificity, being able to cleave Cbz-Gly-Leu, Cbz-Gly-Val, Cbz-Gly-Phe, Cbz-Gly-Lys and Bz-Gly-Arg in vitro.</text>
</comment>
<evidence type="ECO:0000256" key="7">
    <source>
        <dbReference type="ARBA" id="ARBA00022801"/>
    </source>
</evidence>
<comment type="caution">
    <text evidence="18">The sequence shown here is derived from an EMBL/GenBank/DDBJ whole genome shotgun (WGS) entry which is preliminary data.</text>
</comment>
<keyword evidence="5" id="KW-0479">Metal-binding</keyword>
<dbReference type="EMBL" id="JAELVF020000001">
    <property type="protein sequence ID" value="MBU7596106.1"/>
    <property type="molecule type" value="Genomic_DNA"/>
</dbReference>
<dbReference type="PRINTS" id="PR00765">
    <property type="entry name" value="CRBOXYPTASEA"/>
</dbReference>
<evidence type="ECO:0000313" key="18">
    <source>
        <dbReference type="EMBL" id="MBU7596106.1"/>
    </source>
</evidence>
<dbReference type="CDD" id="cd03859">
    <property type="entry name" value="M14_CPT"/>
    <property type="match status" value="1"/>
</dbReference>
<keyword evidence="9" id="KW-0482">Metalloprotease</keyword>